<evidence type="ECO:0000313" key="5">
    <source>
        <dbReference type="Proteomes" id="UP000036700"/>
    </source>
</evidence>
<feature type="chain" id="PRO_5002553589" evidence="2">
    <location>
        <begin position="22"/>
        <end position="67"/>
    </location>
</feature>
<dbReference type="GO" id="GO:0016740">
    <property type="term" value="F:transferase activity"/>
    <property type="evidence" value="ECO:0007669"/>
    <property type="project" value="UniProtKB-KW"/>
</dbReference>
<evidence type="ECO:0000313" key="4">
    <source>
        <dbReference type="EMBL" id="AKJ68622.1"/>
    </source>
</evidence>
<dbReference type="PATRIC" id="fig|445709.3.peg.2294"/>
<dbReference type="EMBL" id="CP011568">
    <property type="protein sequence ID" value="AKJ68622.1"/>
    <property type="molecule type" value="Genomic_DNA"/>
</dbReference>
<accession>A0A0G3ETG1</accession>
<feature type="signal peptide" evidence="2">
    <location>
        <begin position="1"/>
        <end position="21"/>
    </location>
</feature>
<keyword evidence="1" id="KW-1133">Transmembrane helix</keyword>
<dbReference type="Proteomes" id="UP000036700">
    <property type="component" value="Chromosome"/>
</dbReference>
<dbReference type="RefSeq" id="WP_047214475.1">
    <property type="nucleotide sequence ID" value="NZ_CP011568.3"/>
</dbReference>
<gene>
    <name evidence="4" type="ORF">ABW99_10780</name>
</gene>
<keyword evidence="2" id="KW-0732">Signal</keyword>
<evidence type="ECO:0000259" key="3">
    <source>
        <dbReference type="Pfam" id="PF05433"/>
    </source>
</evidence>
<reference evidence="5" key="1">
    <citation type="submission" date="2015-06" db="EMBL/GenBank/DDBJ databases">
        <authorList>
            <person name="Lim Y.L."/>
            <person name="Ee R."/>
            <person name="Yong D."/>
            <person name="How K.Y."/>
            <person name="Yin W.F."/>
            <person name="Chan K.G."/>
        </authorList>
    </citation>
    <scope>NUCLEOTIDE SEQUENCE [LARGE SCALE GENOMIC DNA]</scope>
    <source>
        <strain evidence="5">DSM 25325</strain>
    </source>
</reference>
<dbReference type="AlphaFoldDB" id="A0A0G3ETG1"/>
<dbReference type="PROSITE" id="PS51257">
    <property type="entry name" value="PROKAR_LIPOPROTEIN"/>
    <property type="match status" value="1"/>
</dbReference>
<feature type="transmembrane region" description="Helical" evidence="1">
    <location>
        <begin position="43"/>
        <end position="65"/>
    </location>
</feature>
<dbReference type="Pfam" id="PF05433">
    <property type="entry name" value="Rick_17kDa_Anti"/>
    <property type="match status" value="1"/>
</dbReference>
<evidence type="ECO:0000256" key="1">
    <source>
        <dbReference type="SAM" id="Phobius"/>
    </source>
</evidence>
<keyword evidence="5" id="KW-1185">Reference proteome</keyword>
<sequence length="67" mass="6152">MSKLTRLLAVTTLAASMAGCASMSHQQKGAAIGAVAGGVLGNVLTGNALGTVGGAAVGGVIGAGVSK</sequence>
<name>A0A0G3ETG1_9BURK</name>
<dbReference type="InterPro" id="IPR008816">
    <property type="entry name" value="Gly_zipper_2TM_dom"/>
</dbReference>
<keyword evidence="4" id="KW-0808">Transferase</keyword>
<proteinExistence type="predicted"/>
<organism evidence="4 5">
    <name type="scientific">Pandoraea thiooxydans</name>
    <dbReference type="NCBI Taxonomy" id="445709"/>
    <lineage>
        <taxon>Bacteria</taxon>
        <taxon>Pseudomonadati</taxon>
        <taxon>Pseudomonadota</taxon>
        <taxon>Betaproteobacteria</taxon>
        <taxon>Burkholderiales</taxon>
        <taxon>Burkholderiaceae</taxon>
        <taxon>Pandoraea</taxon>
    </lineage>
</organism>
<keyword evidence="1" id="KW-0472">Membrane</keyword>
<keyword evidence="1" id="KW-0812">Transmembrane</keyword>
<feature type="domain" description="Glycine zipper 2TM" evidence="3">
    <location>
        <begin position="29"/>
        <end position="65"/>
    </location>
</feature>
<evidence type="ECO:0000256" key="2">
    <source>
        <dbReference type="SAM" id="SignalP"/>
    </source>
</evidence>
<protein>
    <submittedName>
        <fullName evidence="4">Ornithine carbamoyltransferase</fullName>
    </submittedName>
</protein>
<dbReference type="KEGG" id="ptx:ABW99_10780"/>